<evidence type="ECO:0000313" key="1">
    <source>
        <dbReference type="EMBL" id="KAG2441071.1"/>
    </source>
</evidence>
<dbReference type="Proteomes" id="UP000650467">
    <property type="component" value="Unassembled WGS sequence"/>
</dbReference>
<name>A0A835W9A0_CHLIN</name>
<dbReference type="EMBL" id="JAEHOC010000006">
    <property type="protein sequence ID" value="KAG2441071.1"/>
    <property type="molecule type" value="Genomic_DNA"/>
</dbReference>
<evidence type="ECO:0000313" key="2">
    <source>
        <dbReference type="Proteomes" id="UP000650467"/>
    </source>
</evidence>
<reference evidence="1" key="1">
    <citation type="journal article" date="2020" name="bioRxiv">
        <title>Comparative genomics of Chlamydomonas.</title>
        <authorList>
            <person name="Craig R.J."/>
            <person name="Hasan A.R."/>
            <person name="Ness R.W."/>
            <person name="Keightley P.D."/>
        </authorList>
    </citation>
    <scope>NUCLEOTIDE SEQUENCE</scope>
    <source>
        <strain evidence="1">SAG 7.73</strain>
    </source>
</reference>
<proteinExistence type="predicted"/>
<accession>A0A835W9A0</accession>
<dbReference type="OrthoDB" id="71417at2759"/>
<organism evidence="1 2">
    <name type="scientific">Chlamydomonas incerta</name>
    <dbReference type="NCBI Taxonomy" id="51695"/>
    <lineage>
        <taxon>Eukaryota</taxon>
        <taxon>Viridiplantae</taxon>
        <taxon>Chlorophyta</taxon>
        <taxon>core chlorophytes</taxon>
        <taxon>Chlorophyceae</taxon>
        <taxon>CS clade</taxon>
        <taxon>Chlamydomonadales</taxon>
        <taxon>Chlamydomonadaceae</taxon>
        <taxon>Chlamydomonas</taxon>
    </lineage>
</organism>
<dbReference type="AlphaFoldDB" id="A0A835W9A0"/>
<sequence length="126" mass="13858">MGALIAAAQFQFHESSQDLEGDTPYSNVEVIKTREGRVHGLKPSGRPCAPAKKAICLQAYLIAAILACVLDSSPVRGAVGFWFIRHGHANYKTGGMYSERPPLVIDPGIYNELEALHHHHPHQEFT</sequence>
<keyword evidence="2" id="KW-1185">Reference proteome</keyword>
<protein>
    <submittedName>
        <fullName evidence="1">Uncharacterized protein</fullName>
    </submittedName>
</protein>
<comment type="caution">
    <text evidence="1">The sequence shown here is derived from an EMBL/GenBank/DDBJ whole genome shotgun (WGS) entry which is preliminary data.</text>
</comment>
<gene>
    <name evidence="1" type="ORF">HXX76_003924</name>
</gene>